<protein>
    <recommendedName>
        <fullName evidence="1">M23ase beta-sheet core domain-containing protein</fullName>
    </recommendedName>
</protein>
<dbReference type="SUPFAM" id="SSF51261">
    <property type="entry name" value="Duplicated hybrid motif"/>
    <property type="match status" value="1"/>
</dbReference>
<dbReference type="EMBL" id="CP022011">
    <property type="protein sequence ID" value="QDJ14117.1"/>
    <property type="molecule type" value="Genomic_DNA"/>
</dbReference>
<name>A0A8E3S854_9PAST</name>
<feature type="domain" description="M23ase beta-sheet core" evidence="1">
    <location>
        <begin position="300"/>
        <end position="393"/>
    </location>
</feature>
<dbReference type="InterPro" id="IPR011055">
    <property type="entry name" value="Dup_hybrid_motif"/>
</dbReference>
<dbReference type="PANTHER" id="PTHR21666">
    <property type="entry name" value="PEPTIDASE-RELATED"/>
    <property type="match status" value="1"/>
</dbReference>
<evidence type="ECO:0000313" key="2">
    <source>
        <dbReference type="EMBL" id="QDJ14117.1"/>
    </source>
</evidence>
<reference evidence="2" key="1">
    <citation type="submission" date="2017-06" db="EMBL/GenBank/DDBJ databases">
        <title>Genome sequencing of pathogenic and non-pathogenic strains within Bisgaard taxon 40.</title>
        <authorList>
            <person name="Ladner J.T."/>
            <person name="Lovett S.P."/>
            <person name="Koroleva G."/>
            <person name="Lorch J.M."/>
        </authorList>
    </citation>
    <scope>NUCLEOTIDE SEQUENCE</scope>
    <source>
        <strain evidence="2">27576-1-I1</strain>
    </source>
</reference>
<dbReference type="PANTHER" id="PTHR21666:SF270">
    <property type="entry name" value="MUREIN HYDROLASE ACTIVATOR ENVC"/>
    <property type="match status" value="1"/>
</dbReference>
<sequence length="399" mass="46143">MILFRSILPILPCQSSMNKKEARDKKSIFLSGIFTIIIFCFSHLSFADEADKNLAQLKLQLTQQQQKISEQKKQQQFLLQALQFQEEQINQTIKQLQQQQQQLEKLKSSIQENQNKIKKLEAKIQQQKEQLGLLITTAYQQNLNPSLIEKLFSENARSSERIKQYYATFNQVKLSLLQQLNQDKQHLEKQRLLLIQQQTQQQQNITQQQNKKLNLEQLRQQREQTLIKLNNNLEQDQQRLETLRKNEQQLTIQIESSTQEAKLKHDSEQGLGIAKQQYPRPVKGTILHYFNQTQIGELRWKGIVIQAPQGSPVTAIASGRVILANWLQGYGLVVVIAHGKNDMTIYGYNQAIDVKIGDYVTAGQKIAEVGSSGGQDQTALYFEIRHKGVPYNPLNWLQR</sequence>
<dbReference type="CDD" id="cd12797">
    <property type="entry name" value="M23_peptidase"/>
    <property type="match status" value="1"/>
</dbReference>
<dbReference type="FunFam" id="2.70.70.10:FF:000003">
    <property type="entry name" value="Murein hydrolase activator EnvC"/>
    <property type="match status" value="1"/>
</dbReference>
<keyword evidence="3" id="KW-1185">Reference proteome</keyword>
<dbReference type="InterPro" id="IPR016047">
    <property type="entry name" value="M23ase_b-sheet_dom"/>
</dbReference>
<dbReference type="Pfam" id="PF01551">
    <property type="entry name" value="Peptidase_M23"/>
    <property type="match status" value="1"/>
</dbReference>
<dbReference type="AlphaFoldDB" id="A0A8E3S854"/>
<dbReference type="InterPro" id="IPR050570">
    <property type="entry name" value="Cell_wall_metabolism_enzyme"/>
</dbReference>
<dbReference type="GO" id="GO:0004222">
    <property type="term" value="F:metalloendopeptidase activity"/>
    <property type="evidence" value="ECO:0007669"/>
    <property type="project" value="TreeGrafter"/>
</dbReference>
<evidence type="ECO:0000313" key="3">
    <source>
        <dbReference type="Proteomes" id="UP000955338"/>
    </source>
</evidence>
<organism evidence="2 3">
    <name type="scientific">Mergibacter septicus</name>
    <dbReference type="NCBI Taxonomy" id="221402"/>
    <lineage>
        <taxon>Bacteria</taxon>
        <taxon>Pseudomonadati</taxon>
        <taxon>Pseudomonadota</taxon>
        <taxon>Gammaproteobacteria</taxon>
        <taxon>Pasteurellales</taxon>
        <taxon>Pasteurellaceae</taxon>
        <taxon>Mergibacter</taxon>
    </lineage>
</organism>
<proteinExistence type="predicted"/>
<evidence type="ECO:0000259" key="1">
    <source>
        <dbReference type="Pfam" id="PF01551"/>
    </source>
</evidence>
<dbReference type="Proteomes" id="UP000955338">
    <property type="component" value="Chromosome"/>
</dbReference>
<accession>A0A8E3S854</accession>
<gene>
    <name evidence="2" type="ORF">CEP48_01165</name>
</gene>
<dbReference type="Gene3D" id="2.70.70.10">
    <property type="entry name" value="Glucose Permease (Domain IIA)"/>
    <property type="match status" value="1"/>
</dbReference>
<dbReference type="RefSeq" id="WP_261919797.1">
    <property type="nucleotide sequence ID" value="NZ_CP022011.1"/>
</dbReference>